<gene>
    <name evidence="4" type="ORF">DSYM_25470</name>
</gene>
<name>A0A809R570_9PROT</name>
<dbReference type="PRINTS" id="PR00922">
    <property type="entry name" value="DADACBPTASE3"/>
</dbReference>
<dbReference type="Proteomes" id="UP000662914">
    <property type="component" value="Chromosome"/>
</dbReference>
<sequence>MRRPCLFFLLLALLLAPLPGRAQSDERLPAPVARVLKAAGVPASAVAVLVQDVDARMPRASFNADRPMNPASVMKLVTTYAALELLGPAYTWKTEAYASGPLKDGVLEGDLVLKGGGDPKLGFEQFWLLLRQLRAKGLREIRGDLVLDRGRFALEPHDPAHFDNEPLRPYNVGPDALLLNYKSIRLGFVPDAETRGVAVYAEPSPAQLDIVNLVKLTDAACGNAWYEGIRMDLAHAGAGARLVLTGSYPAACGEKSRHVAVLDHPQFIAGVFRQLWRELGGQFPGGVREGAVPPGARLLAHSESPALAEVVREINKFSNNVMARQLWLTLGAEAAQRPAGSADAEGTVRDWLARKALRMPELSIENGAGLSRSDRISADSLARLLLSAWASPVMPEFIASLPLAGIDGTMKKRLNGSGVAGQAHVKTGYLDGVRALAGYVLDRRGKRAVVVFLANHPNAAATKAAQEALLDCAFARSC</sequence>
<dbReference type="InterPro" id="IPR012338">
    <property type="entry name" value="Beta-lactam/transpept-like"/>
</dbReference>
<keyword evidence="3" id="KW-0732">Signal</keyword>
<dbReference type="GO" id="GO:0004185">
    <property type="term" value="F:serine-type carboxypeptidase activity"/>
    <property type="evidence" value="ECO:0007669"/>
    <property type="project" value="InterPro"/>
</dbReference>
<comment type="similarity">
    <text evidence="1">Belongs to the peptidase S13 family.</text>
</comment>
<feature type="chain" id="PRO_5035182058" evidence="3">
    <location>
        <begin position="25"/>
        <end position="478"/>
    </location>
</feature>
<reference evidence="4" key="1">
    <citation type="journal article" name="DNA Res.">
        <title>The physiological potential of anammox bacteria as revealed by their core genome structure.</title>
        <authorList>
            <person name="Okubo T."/>
            <person name="Toyoda A."/>
            <person name="Fukuhara K."/>
            <person name="Uchiyama I."/>
            <person name="Harigaya Y."/>
            <person name="Kuroiwa M."/>
            <person name="Suzuki T."/>
            <person name="Murakami Y."/>
            <person name="Suwa Y."/>
            <person name="Takami H."/>
        </authorList>
    </citation>
    <scope>NUCLEOTIDE SEQUENCE</scope>
    <source>
        <strain evidence="4">317325-3</strain>
    </source>
</reference>
<dbReference type="SUPFAM" id="SSF56601">
    <property type="entry name" value="beta-lactamase/transpeptidase-like"/>
    <property type="match status" value="1"/>
</dbReference>
<dbReference type="GO" id="GO:0000270">
    <property type="term" value="P:peptidoglycan metabolic process"/>
    <property type="evidence" value="ECO:0007669"/>
    <property type="project" value="TreeGrafter"/>
</dbReference>
<evidence type="ECO:0000256" key="3">
    <source>
        <dbReference type="SAM" id="SignalP"/>
    </source>
</evidence>
<evidence type="ECO:0000256" key="1">
    <source>
        <dbReference type="ARBA" id="ARBA00006096"/>
    </source>
</evidence>
<feature type="signal peptide" evidence="3">
    <location>
        <begin position="1"/>
        <end position="24"/>
    </location>
</feature>
<organism evidence="4 5">
    <name type="scientific">Candidatus Desulfobacillus denitrificans</name>
    <dbReference type="NCBI Taxonomy" id="2608985"/>
    <lineage>
        <taxon>Bacteria</taxon>
        <taxon>Pseudomonadati</taxon>
        <taxon>Pseudomonadota</taxon>
        <taxon>Betaproteobacteria</taxon>
        <taxon>Candidatus Desulfobacillus</taxon>
    </lineage>
</organism>
<dbReference type="Pfam" id="PF02113">
    <property type="entry name" value="Peptidase_S13"/>
    <property type="match status" value="1"/>
</dbReference>
<evidence type="ECO:0000256" key="2">
    <source>
        <dbReference type="ARBA" id="ARBA00022801"/>
    </source>
</evidence>
<keyword evidence="4" id="KW-0645">Protease</keyword>
<dbReference type="Gene3D" id="3.50.80.20">
    <property type="entry name" value="D-Ala-D-Ala carboxypeptidase C, peptidase S13"/>
    <property type="match status" value="1"/>
</dbReference>
<evidence type="ECO:0000313" key="5">
    <source>
        <dbReference type="Proteomes" id="UP000662914"/>
    </source>
</evidence>
<dbReference type="Gene3D" id="3.40.710.10">
    <property type="entry name" value="DD-peptidase/beta-lactamase superfamily"/>
    <property type="match status" value="1"/>
</dbReference>
<dbReference type="GO" id="GO:0006508">
    <property type="term" value="P:proteolysis"/>
    <property type="evidence" value="ECO:0007669"/>
    <property type="project" value="InterPro"/>
</dbReference>
<protein>
    <submittedName>
        <fullName evidence="4">D-alanyl-D-alanine carboxypeptidase/D-alanyl-D-alanine-endopeptidase</fullName>
    </submittedName>
</protein>
<keyword evidence="2" id="KW-0378">Hydrolase</keyword>
<evidence type="ECO:0000313" key="4">
    <source>
        <dbReference type="EMBL" id="BBO21848.1"/>
    </source>
</evidence>
<dbReference type="PANTHER" id="PTHR30023:SF0">
    <property type="entry name" value="PENICILLIN-SENSITIVE CARBOXYPEPTIDASE A"/>
    <property type="match status" value="1"/>
</dbReference>
<dbReference type="KEGG" id="ddz:DSYM_25470"/>
<dbReference type="PANTHER" id="PTHR30023">
    <property type="entry name" value="D-ALANYL-D-ALANINE CARBOXYPEPTIDASE"/>
    <property type="match status" value="1"/>
</dbReference>
<proteinExistence type="inferred from homology"/>
<dbReference type="EMBL" id="AP021857">
    <property type="protein sequence ID" value="BBO21848.1"/>
    <property type="molecule type" value="Genomic_DNA"/>
</dbReference>
<dbReference type="NCBIfam" id="TIGR00666">
    <property type="entry name" value="PBP4"/>
    <property type="match status" value="1"/>
</dbReference>
<dbReference type="AlphaFoldDB" id="A0A809R570"/>
<accession>A0A809R570</accession>
<dbReference type="InterPro" id="IPR000667">
    <property type="entry name" value="Peptidase_S13"/>
</dbReference>
<keyword evidence="4" id="KW-0121">Carboxypeptidase</keyword>